<name>A9NMB2_PICSI</name>
<protein>
    <submittedName>
        <fullName evidence="1">Uncharacterized protein</fullName>
    </submittedName>
</protein>
<proteinExistence type="evidence at transcript level"/>
<accession>A9NMB2</accession>
<reference evidence="1" key="1">
    <citation type="journal article" date="2008" name="BMC Genomics">
        <title>A conifer genomics resource of 200,000 spruce (Picea spp.) ESTs and 6,464 high-quality, sequence-finished full-length cDNAs for Sitka spruce (Picea sitchensis).</title>
        <authorList>
            <person name="Ralph S.G."/>
            <person name="Chun H.J."/>
            <person name="Kolosova N."/>
            <person name="Cooper D."/>
            <person name="Oddy C."/>
            <person name="Ritland C.E."/>
            <person name="Kirkpatrick R."/>
            <person name="Moore R."/>
            <person name="Barber S."/>
            <person name="Holt R.A."/>
            <person name="Jones S.J."/>
            <person name="Marra M.A."/>
            <person name="Douglas C.J."/>
            <person name="Ritland K."/>
            <person name="Bohlmann J."/>
        </authorList>
    </citation>
    <scope>NUCLEOTIDE SEQUENCE</scope>
    <source>
        <tissue evidence="1">Bark</tissue>
    </source>
</reference>
<dbReference type="AlphaFoldDB" id="A9NMB2"/>
<dbReference type="EMBL" id="EF082413">
    <property type="protein sequence ID" value="ABK21773.1"/>
    <property type="molecule type" value="mRNA"/>
</dbReference>
<evidence type="ECO:0000313" key="1">
    <source>
        <dbReference type="EMBL" id="ABK21773.1"/>
    </source>
</evidence>
<organism evidence="1">
    <name type="scientific">Picea sitchensis</name>
    <name type="common">Sitka spruce</name>
    <name type="synonym">Pinus sitchensis</name>
    <dbReference type="NCBI Taxonomy" id="3332"/>
    <lineage>
        <taxon>Eukaryota</taxon>
        <taxon>Viridiplantae</taxon>
        <taxon>Streptophyta</taxon>
        <taxon>Embryophyta</taxon>
        <taxon>Tracheophyta</taxon>
        <taxon>Spermatophyta</taxon>
        <taxon>Pinopsida</taxon>
        <taxon>Pinidae</taxon>
        <taxon>Conifers I</taxon>
        <taxon>Pinales</taxon>
        <taxon>Pinaceae</taxon>
        <taxon>Picea</taxon>
    </lineage>
</organism>
<sequence>MHYRSNCCNNCIIIIVDGANSEKDFQETPEGQIQAAHSN</sequence>